<gene>
    <name evidence="4" type="ORF">H9804_05730</name>
</gene>
<protein>
    <submittedName>
        <fullName evidence="4">Sel1 repeat family protein</fullName>
    </submittedName>
</protein>
<comment type="similarity">
    <text evidence="1">Belongs to the hcp beta-lactamase family.</text>
</comment>
<dbReference type="Gene3D" id="1.25.40.10">
    <property type="entry name" value="Tetratricopeptide repeat domain"/>
    <property type="match status" value="1"/>
</dbReference>
<reference evidence="4" key="2">
    <citation type="submission" date="2021-04" db="EMBL/GenBank/DDBJ databases">
        <authorList>
            <person name="Gilroy R."/>
        </authorList>
    </citation>
    <scope>NUCLEOTIDE SEQUENCE</scope>
    <source>
        <strain evidence="4">ChiW4-1371</strain>
    </source>
</reference>
<organism evidence="4 5">
    <name type="scientific">Candidatus Mucispirillum faecigallinarum</name>
    <dbReference type="NCBI Taxonomy" id="2838699"/>
    <lineage>
        <taxon>Bacteria</taxon>
        <taxon>Pseudomonadati</taxon>
        <taxon>Deferribacterota</taxon>
        <taxon>Deferribacteres</taxon>
        <taxon>Deferribacterales</taxon>
        <taxon>Mucispirillaceae</taxon>
        <taxon>Mucispirillum</taxon>
    </lineage>
</organism>
<comment type="caution">
    <text evidence="4">The sequence shown here is derived from an EMBL/GenBank/DDBJ whole genome shotgun (WGS) entry which is preliminary data.</text>
</comment>
<dbReference type="Proteomes" id="UP000824176">
    <property type="component" value="Unassembled WGS sequence"/>
</dbReference>
<dbReference type="InterPro" id="IPR040239">
    <property type="entry name" value="HcpB-like"/>
</dbReference>
<reference evidence="4" key="1">
    <citation type="journal article" date="2021" name="PeerJ">
        <title>Extensive microbial diversity within the chicken gut microbiome revealed by metagenomics and culture.</title>
        <authorList>
            <person name="Gilroy R."/>
            <person name="Ravi A."/>
            <person name="Getino M."/>
            <person name="Pursley I."/>
            <person name="Horton D.L."/>
            <person name="Alikhan N.F."/>
            <person name="Baker D."/>
            <person name="Gharbi K."/>
            <person name="Hall N."/>
            <person name="Watson M."/>
            <person name="Adriaenssens E.M."/>
            <person name="Foster-Nyarko E."/>
            <person name="Jarju S."/>
            <person name="Secka A."/>
            <person name="Antonio M."/>
            <person name="Oren A."/>
            <person name="Chaudhuri R.R."/>
            <person name="La Ragione R."/>
            <person name="Hildebrand F."/>
            <person name="Pallen M.J."/>
        </authorList>
    </citation>
    <scope>NUCLEOTIDE SEQUENCE</scope>
    <source>
        <strain evidence="4">ChiW4-1371</strain>
    </source>
</reference>
<keyword evidence="3" id="KW-0732">Signal</keyword>
<feature type="signal peptide" evidence="3">
    <location>
        <begin position="1"/>
        <end position="19"/>
    </location>
</feature>
<dbReference type="PANTHER" id="PTHR13891">
    <property type="entry name" value="CYTOCHROME C OXIDASE ASSEMBLY FACTOR 7"/>
    <property type="match status" value="1"/>
</dbReference>
<proteinExistence type="inferred from homology"/>
<evidence type="ECO:0000313" key="5">
    <source>
        <dbReference type="Proteomes" id="UP000824176"/>
    </source>
</evidence>
<dbReference type="PANTHER" id="PTHR13891:SF1">
    <property type="entry name" value="CYTOCHROME C OXIDASE ASSEMBLY FACTOR 7"/>
    <property type="match status" value="1"/>
</dbReference>
<keyword evidence="2" id="KW-0677">Repeat</keyword>
<dbReference type="Pfam" id="PF08238">
    <property type="entry name" value="Sel1"/>
    <property type="match status" value="4"/>
</dbReference>
<sequence length="269" mass="30614">MKKYTAVLLLLLITLFGCSKTHEEYLSSAENYYKNKEYNKALPAYEKACKKGSYKGCLFLAKAYKTGEIVKQDIKISENYYITAFNLTNMYCQENNKDACKMLGYLYEKGLGTEKDLIKADNASIKACQLGDNISCYYMARINADNITDFIYFTDKACKLNLASACLTLGNTYLTGFNESMAEIEKNIEKGITYINKACEINSEFCSNLADIYISGDDLAQNYKMAVKYYETALNYYKSLCPEKNDDNIACKKINIIKSKYSHDNNTIF</sequence>
<dbReference type="AlphaFoldDB" id="A0A9D2GUK2"/>
<evidence type="ECO:0000313" key="4">
    <source>
        <dbReference type="EMBL" id="HIZ89424.1"/>
    </source>
</evidence>
<dbReference type="InterPro" id="IPR006597">
    <property type="entry name" value="Sel1-like"/>
</dbReference>
<evidence type="ECO:0000256" key="2">
    <source>
        <dbReference type="ARBA" id="ARBA00022737"/>
    </source>
</evidence>
<name>A0A9D2GUK2_9BACT</name>
<dbReference type="EMBL" id="DXAQ01000088">
    <property type="protein sequence ID" value="HIZ89424.1"/>
    <property type="molecule type" value="Genomic_DNA"/>
</dbReference>
<evidence type="ECO:0000256" key="1">
    <source>
        <dbReference type="ARBA" id="ARBA00008486"/>
    </source>
</evidence>
<dbReference type="SUPFAM" id="SSF81901">
    <property type="entry name" value="HCP-like"/>
    <property type="match status" value="1"/>
</dbReference>
<dbReference type="InterPro" id="IPR011990">
    <property type="entry name" value="TPR-like_helical_dom_sf"/>
</dbReference>
<accession>A0A9D2GUK2</accession>
<dbReference type="PROSITE" id="PS51257">
    <property type="entry name" value="PROKAR_LIPOPROTEIN"/>
    <property type="match status" value="1"/>
</dbReference>
<dbReference type="SMART" id="SM00671">
    <property type="entry name" value="SEL1"/>
    <property type="match status" value="4"/>
</dbReference>
<evidence type="ECO:0000256" key="3">
    <source>
        <dbReference type="SAM" id="SignalP"/>
    </source>
</evidence>
<feature type="chain" id="PRO_5039710251" evidence="3">
    <location>
        <begin position="20"/>
        <end position="269"/>
    </location>
</feature>